<dbReference type="GO" id="GO:0016020">
    <property type="term" value="C:membrane"/>
    <property type="evidence" value="ECO:0007669"/>
    <property type="project" value="UniProtKB-SubCell"/>
</dbReference>
<evidence type="ECO:0000256" key="1">
    <source>
        <dbReference type="ARBA" id="ARBA00004141"/>
    </source>
</evidence>
<dbReference type="PANTHER" id="PTHR31272">
    <property type="entry name" value="CYTOCHROME C-TYPE BIOGENESIS PROTEIN HI_1454-RELATED"/>
    <property type="match status" value="1"/>
</dbReference>
<dbReference type="InterPro" id="IPR051790">
    <property type="entry name" value="Cytochrome_c-biogenesis_DsbD"/>
</dbReference>
<evidence type="ECO:0000259" key="7">
    <source>
        <dbReference type="Pfam" id="PF02683"/>
    </source>
</evidence>
<feature type="transmembrane region" description="Helical" evidence="6">
    <location>
        <begin position="135"/>
        <end position="163"/>
    </location>
</feature>
<dbReference type="PANTHER" id="PTHR31272:SF4">
    <property type="entry name" value="CYTOCHROME C-TYPE BIOGENESIS PROTEIN HI_1454-RELATED"/>
    <property type="match status" value="1"/>
</dbReference>
<feature type="transmembrane region" description="Helical" evidence="6">
    <location>
        <begin position="92"/>
        <end position="114"/>
    </location>
</feature>
<feature type="transmembrane region" description="Helical" evidence="6">
    <location>
        <begin position="207"/>
        <end position="228"/>
    </location>
</feature>
<reference evidence="8 9" key="1">
    <citation type="journal article" date="2015" name="Nature">
        <title>rRNA introns, odd ribosomes, and small enigmatic genomes across a large radiation of phyla.</title>
        <authorList>
            <person name="Brown C.T."/>
            <person name="Hug L.A."/>
            <person name="Thomas B.C."/>
            <person name="Sharon I."/>
            <person name="Castelle C.J."/>
            <person name="Singh A."/>
            <person name="Wilkins M.J."/>
            <person name="Williams K.H."/>
            <person name="Banfield J.F."/>
        </authorList>
    </citation>
    <scope>NUCLEOTIDE SEQUENCE [LARGE SCALE GENOMIC DNA]</scope>
</reference>
<proteinExistence type="inferred from homology"/>
<dbReference type="Pfam" id="PF02683">
    <property type="entry name" value="DsbD_TM"/>
    <property type="match status" value="1"/>
</dbReference>
<evidence type="ECO:0000256" key="6">
    <source>
        <dbReference type="SAM" id="Phobius"/>
    </source>
</evidence>
<comment type="caution">
    <text evidence="8">The sequence shown here is derived from an EMBL/GenBank/DDBJ whole genome shotgun (WGS) entry which is preliminary data.</text>
</comment>
<dbReference type="AlphaFoldDB" id="A0A0G0WUN6"/>
<protein>
    <submittedName>
        <fullName evidence="8">Cytochrome c biogenesis protein, transmembrane region</fullName>
    </submittedName>
</protein>
<name>A0A0G0WUN6_UNCKA</name>
<dbReference type="InterPro" id="IPR003834">
    <property type="entry name" value="Cyt_c_assmbl_TM_dom"/>
</dbReference>
<dbReference type="Proteomes" id="UP000034163">
    <property type="component" value="Unassembled WGS sequence"/>
</dbReference>
<feature type="transmembrane region" description="Helical" evidence="6">
    <location>
        <begin position="58"/>
        <end position="80"/>
    </location>
</feature>
<keyword evidence="5 6" id="KW-0472">Membrane</keyword>
<gene>
    <name evidence="8" type="ORF">UU72_C0033G0007</name>
</gene>
<evidence type="ECO:0000256" key="2">
    <source>
        <dbReference type="ARBA" id="ARBA00006143"/>
    </source>
</evidence>
<comment type="subcellular location">
    <subcellularLocation>
        <location evidence="1">Membrane</location>
        <topology evidence="1">Multi-pass membrane protein</topology>
    </subcellularLocation>
</comment>
<feature type="transmembrane region" description="Helical" evidence="6">
    <location>
        <begin position="12"/>
        <end position="37"/>
    </location>
</feature>
<keyword evidence="4 6" id="KW-1133">Transmembrane helix</keyword>
<feature type="transmembrane region" description="Helical" evidence="6">
    <location>
        <begin position="175"/>
        <end position="195"/>
    </location>
</feature>
<evidence type="ECO:0000256" key="4">
    <source>
        <dbReference type="ARBA" id="ARBA00022989"/>
    </source>
</evidence>
<comment type="similarity">
    <text evidence="2">Belongs to the DsbD family.</text>
</comment>
<dbReference type="GO" id="GO:0017004">
    <property type="term" value="P:cytochrome complex assembly"/>
    <property type="evidence" value="ECO:0007669"/>
    <property type="project" value="InterPro"/>
</dbReference>
<evidence type="ECO:0000313" key="8">
    <source>
        <dbReference type="EMBL" id="KKS15807.1"/>
    </source>
</evidence>
<sequence>MIENSSQVTLLVAFTGGILTFFASCLLPLVPTYIAYLAGTSLAELTDNTTAKKYRTTIFYDSLAFVMGFLLVFVIFGLTASTLGHVFNSYRIVIQRVGGIAIIVFGLLVLGIIKPLELLKERRLYLPFNFTKFKLVNAFLFGITFGFVWTPCIGPILAAILFWASQSETILKGTVLLLMFGLGMGLPFILVGLLSEKLLPVIKRFRYITRVSKLLSGVFLIMMGLTLITEKTEFVSMQLYNLLNLRMLPI</sequence>
<organism evidence="8 9">
    <name type="scientific">candidate division WWE3 bacterium GW2011_GWB1_41_6</name>
    <dbReference type="NCBI Taxonomy" id="1619112"/>
    <lineage>
        <taxon>Bacteria</taxon>
        <taxon>Katanobacteria</taxon>
    </lineage>
</organism>
<dbReference type="EMBL" id="LCBS01000033">
    <property type="protein sequence ID" value="KKS15807.1"/>
    <property type="molecule type" value="Genomic_DNA"/>
</dbReference>
<evidence type="ECO:0000313" key="9">
    <source>
        <dbReference type="Proteomes" id="UP000034163"/>
    </source>
</evidence>
<feature type="domain" description="Cytochrome C biogenesis protein transmembrane" evidence="7">
    <location>
        <begin position="9"/>
        <end position="228"/>
    </location>
</feature>
<evidence type="ECO:0000256" key="3">
    <source>
        <dbReference type="ARBA" id="ARBA00022692"/>
    </source>
</evidence>
<evidence type="ECO:0000256" key="5">
    <source>
        <dbReference type="ARBA" id="ARBA00023136"/>
    </source>
</evidence>
<keyword evidence="3 6" id="KW-0812">Transmembrane</keyword>
<accession>A0A0G0WUN6</accession>